<evidence type="ECO:0000256" key="1">
    <source>
        <dbReference type="SAM" id="MobiDB-lite"/>
    </source>
</evidence>
<sequence>MEPPHRCGSRTQRAYSAGSLFSSTTLEYLSGCARMCSATRARTSTAGSGMPTTPPKAVNMQLLSSGMTRRTGGQGTTVSSTSTPLGTNGGGAGVLDVGAGADSDAEGPPLSVGTSMMVAPFSCRGPSVMAAASARSSGVGGKPVLSVKLCTPVLSRMSSSSCASVQSAAASSVTVALGPRTRMRIEDIVSGRGDEERGRGNRAIRSGSQDVFSELCLCGQWSCPEVVFLDRTKQLCRKLDQSSGCEQGGVYRRLQQTRPRLRSVSLGFFWAAFSKHKHKRGLSDCRGQIGGRLFTS</sequence>
<organism evidence="3">
    <name type="scientific">Grosmannia clavigera (strain kw1407 / UAMH 11150)</name>
    <name type="common">Blue stain fungus</name>
    <name type="synonym">Graphiocladiella clavigera</name>
    <dbReference type="NCBI Taxonomy" id="655863"/>
    <lineage>
        <taxon>Eukaryota</taxon>
        <taxon>Fungi</taxon>
        <taxon>Dikarya</taxon>
        <taxon>Ascomycota</taxon>
        <taxon>Pezizomycotina</taxon>
        <taxon>Sordariomycetes</taxon>
        <taxon>Sordariomycetidae</taxon>
        <taxon>Ophiostomatales</taxon>
        <taxon>Ophiostomataceae</taxon>
        <taxon>Leptographium</taxon>
    </lineage>
</organism>
<name>F0X8W8_GROCL</name>
<dbReference type="HOGENOM" id="CLU_940268_0_0_1"/>
<dbReference type="GeneID" id="25976936"/>
<accession>F0X8W8</accession>
<protein>
    <submittedName>
        <fullName evidence="2">Uncharacterized protein</fullName>
    </submittedName>
</protein>
<reference evidence="2 3" key="1">
    <citation type="journal article" date="2011" name="Proc. Natl. Acad. Sci. U.S.A.">
        <title>Genome and transcriptome analyses of the mountain pine beetle-fungal symbiont Grosmannia clavigera, a lodgepole pine pathogen.</title>
        <authorList>
            <person name="DiGuistini S."/>
            <person name="Wang Y."/>
            <person name="Liao N.Y."/>
            <person name="Taylor G."/>
            <person name="Tanguay P."/>
            <person name="Feau N."/>
            <person name="Henrissat B."/>
            <person name="Chan S.K."/>
            <person name="Hesse-Orce U."/>
            <person name="Alamouti S.M."/>
            <person name="Tsui C.K.M."/>
            <person name="Docking R.T."/>
            <person name="Levasseur A."/>
            <person name="Haridas S."/>
            <person name="Robertson G."/>
            <person name="Birol I."/>
            <person name="Holt R.A."/>
            <person name="Marra M.A."/>
            <person name="Hamelin R.C."/>
            <person name="Hirst M."/>
            <person name="Jones S.J.M."/>
            <person name="Bohlmann J."/>
            <person name="Breuil C."/>
        </authorList>
    </citation>
    <scope>NUCLEOTIDE SEQUENCE [LARGE SCALE GENOMIC DNA]</scope>
    <source>
        <strain evidence="3">kw1407 / UAMH 11150</strain>
    </source>
</reference>
<dbReference type="Proteomes" id="UP000007796">
    <property type="component" value="Unassembled WGS sequence"/>
</dbReference>
<dbReference type="RefSeq" id="XP_014175210.1">
    <property type="nucleotide sequence ID" value="XM_014319735.1"/>
</dbReference>
<dbReference type="InParanoid" id="F0X8W8"/>
<feature type="region of interest" description="Disordered" evidence="1">
    <location>
        <begin position="69"/>
        <end position="88"/>
    </location>
</feature>
<evidence type="ECO:0000313" key="2">
    <source>
        <dbReference type="EMBL" id="EFX05728.1"/>
    </source>
</evidence>
<evidence type="ECO:0000313" key="3">
    <source>
        <dbReference type="Proteomes" id="UP000007796"/>
    </source>
</evidence>
<gene>
    <name evidence="2" type="ORF">CMQ_3797</name>
</gene>
<feature type="compositionally biased region" description="Low complexity" evidence="1">
    <location>
        <begin position="69"/>
        <end position="83"/>
    </location>
</feature>
<dbReference type="EMBL" id="GL629735">
    <property type="protein sequence ID" value="EFX05728.1"/>
    <property type="molecule type" value="Genomic_DNA"/>
</dbReference>
<dbReference type="AlphaFoldDB" id="F0X8W8"/>
<proteinExistence type="predicted"/>
<keyword evidence="3" id="KW-1185">Reference proteome</keyword>